<keyword evidence="3" id="KW-1185">Reference proteome</keyword>
<dbReference type="OrthoDB" id="5974503at2759"/>
<dbReference type="Proteomes" id="UP001152795">
    <property type="component" value="Unassembled WGS sequence"/>
</dbReference>
<sequence>MKHQTIAKLTLSPEQSRLLEELKNYSRTTTEKALSHINDGSVPVENLHAIGHFKDHFATALRYAQNLANTVYESIKRVVVWSAYYYTHSESNYPVLRQSTPLNAIPKLDHLKAQRQLNRREKELMVEWATTNEKVVRQRSVKPLCLRPHGTLPLDMHRSSDHPKDKVSFDTDAVEKEPVMPVKSASTITSHEKDDEVEIRVEEDEEVEEDYDADDSDFDHATVDSGESNSLGSLTFPRIIITIHVVDERYAGA</sequence>
<dbReference type="EMBL" id="CACRXK020000279">
    <property type="protein sequence ID" value="CAB3980312.1"/>
    <property type="molecule type" value="Genomic_DNA"/>
</dbReference>
<name>A0A6S7FW07_PARCT</name>
<organism evidence="2 3">
    <name type="scientific">Paramuricea clavata</name>
    <name type="common">Red gorgonian</name>
    <name type="synonym">Violescent sea-whip</name>
    <dbReference type="NCBI Taxonomy" id="317549"/>
    <lineage>
        <taxon>Eukaryota</taxon>
        <taxon>Metazoa</taxon>
        <taxon>Cnidaria</taxon>
        <taxon>Anthozoa</taxon>
        <taxon>Octocorallia</taxon>
        <taxon>Malacalcyonacea</taxon>
        <taxon>Plexauridae</taxon>
        <taxon>Paramuricea</taxon>
    </lineage>
</organism>
<feature type="region of interest" description="Disordered" evidence="1">
    <location>
        <begin position="179"/>
        <end position="229"/>
    </location>
</feature>
<evidence type="ECO:0000256" key="1">
    <source>
        <dbReference type="SAM" id="MobiDB-lite"/>
    </source>
</evidence>
<proteinExistence type="predicted"/>
<comment type="caution">
    <text evidence="2">The sequence shown here is derived from an EMBL/GenBank/DDBJ whole genome shotgun (WGS) entry which is preliminary data.</text>
</comment>
<feature type="compositionally biased region" description="Acidic residues" evidence="1">
    <location>
        <begin position="201"/>
        <end position="217"/>
    </location>
</feature>
<evidence type="ECO:0000313" key="3">
    <source>
        <dbReference type="Proteomes" id="UP001152795"/>
    </source>
</evidence>
<protein>
    <submittedName>
        <fullName evidence="2">Uncharacterized protein</fullName>
    </submittedName>
</protein>
<dbReference type="AlphaFoldDB" id="A0A6S7FW07"/>
<gene>
    <name evidence="2" type="ORF">PACLA_8A040042</name>
</gene>
<reference evidence="2" key="1">
    <citation type="submission" date="2020-04" db="EMBL/GenBank/DDBJ databases">
        <authorList>
            <person name="Alioto T."/>
            <person name="Alioto T."/>
            <person name="Gomez Garrido J."/>
        </authorList>
    </citation>
    <scope>NUCLEOTIDE SEQUENCE</scope>
    <source>
        <strain evidence="2">A484AB</strain>
    </source>
</reference>
<evidence type="ECO:0000313" key="2">
    <source>
        <dbReference type="EMBL" id="CAB3980312.1"/>
    </source>
</evidence>
<feature type="compositionally biased region" description="Basic and acidic residues" evidence="1">
    <location>
        <begin position="190"/>
        <end position="200"/>
    </location>
</feature>
<accession>A0A6S7FW07</accession>